<evidence type="ECO:0000313" key="1">
    <source>
        <dbReference type="EMBL" id="NME72630.1"/>
    </source>
</evidence>
<dbReference type="Proteomes" id="UP000576082">
    <property type="component" value="Unassembled WGS sequence"/>
</dbReference>
<name>A0A7X9S1E9_9BACT</name>
<organism evidence="1 2">
    <name type="scientific">Flammeovirga aprica JL-4</name>
    <dbReference type="NCBI Taxonomy" id="694437"/>
    <lineage>
        <taxon>Bacteria</taxon>
        <taxon>Pseudomonadati</taxon>
        <taxon>Bacteroidota</taxon>
        <taxon>Cytophagia</taxon>
        <taxon>Cytophagales</taxon>
        <taxon>Flammeovirgaceae</taxon>
        <taxon>Flammeovirga</taxon>
    </lineage>
</organism>
<reference evidence="1 2" key="1">
    <citation type="submission" date="2020-04" db="EMBL/GenBank/DDBJ databases">
        <title>Flammeovirga sp. SR4, a novel species isolated from seawater.</title>
        <authorList>
            <person name="Wang X."/>
        </authorList>
    </citation>
    <scope>NUCLEOTIDE SEQUENCE [LARGE SCALE GENOMIC DNA]</scope>
    <source>
        <strain evidence="1 2">ATCC 23126</strain>
    </source>
</reference>
<accession>A0A7X9S1E9</accession>
<protein>
    <submittedName>
        <fullName evidence="1">Uncharacterized protein</fullName>
    </submittedName>
</protein>
<dbReference type="EMBL" id="JABANE010000184">
    <property type="protein sequence ID" value="NME72630.1"/>
    <property type="molecule type" value="Genomic_DNA"/>
</dbReference>
<dbReference type="AlphaFoldDB" id="A0A7X9S1E9"/>
<evidence type="ECO:0000313" key="2">
    <source>
        <dbReference type="Proteomes" id="UP000576082"/>
    </source>
</evidence>
<sequence length="144" mass="16891">MLLETTHGKPVNYSKTKTVTGKRFSLYKIIKIGGSTSPRFYIRSSNLNIGFDKETQSDLDSAIIEIREKGVIVHINVKVRNFEWVIPYYQLVLYHTDHVLSIHSQGYFIQFDQQKTTVQHSEFVKKLLEQKQFNRNTYSFIDDL</sequence>
<comment type="caution">
    <text evidence="1">The sequence shown here is derived from an EMBL/GenBank/DDBJ whole genome shotgun (WGS) entry which is preliminary data.</text>
</comment>
<dbReference type="RefSeq" id="WP_169660816.1">
    <property type="nucleotide sequence ID" value="NZ_JABANE010000184.1"/>
</dbReference>
<gene>
    <name evidence="1" type="ORF">HHU12_32020</name>
</gene>
<proteinExistence type="predicted"/>
<keyword evidence="2" id="KW-1185">Reference proteome</keyword>